<organism evidence="1 2">
    <name type="scientific">Leptospira barantonii</name>
    <dbReference type="NCBI Taxonomy" id="2023184"/>
    <lineage>
        <taxon>Bacteria</taxon>
        <taxon>Pseudomonadati</taxon>
        <taxon>Spirochaetota</taxon>
        <taxon>Spirochaetia</taxon>
        <taxon>Leptospirales</taxon>
        <taxon>Leptospiraceae</taxon>
        <taxon>Leptospira</taxon>
    </lineage>
</organism>
<dbReference type="RefSeq" id="WP_135671040.1">
    <property type="nucleotide sequence ID" value="NZ_RQGN01000052.1"/>
</dbReference>
<dbReference type="AlphaFoldDB" id="A0A5F2B646"/>
<proteinExistence type="predicted"/>
<protein>
    <recommendedName>
        <fullName evidence="3">Lipoprotein</fullName>
    </recommendedName>
</protein>
<gene>
    <name evidence="1" type="ORF">EHQ76_11070</name>
</gene>
<accession>A0A5F2B646</accession>
<evidence type="ECO:0000313" key="2">
    <source>
        <dbReference type="Proteomes" id="UP000298429"/>
    </source>
</evidence>
<reference evidence="1 2" key="1">
    <citation type="journal article" date="2019" name="PLoS Negl. Trop. Dis.">
        <title>Revisiting the worldwide diversity of Leptospira species in the environment.</title>
        <authorList>
            <person name="Vincent A.T."/>
            <person name="Schiettekatte O."/>
            <person name="Bourhy P."/>
            <person name="Veyrier F.J."/>
            <person name="Picardeau M."/>
        </authorList>
    </citation>
    <scope>NUCLEOTIDE SEQUENCE [LARGE SCALE GENOMIC DNA]</scope>
    <source>
        <strain evidence="1 2">201702444</strain>
    </source>
</reference>
<evidence type="ECO:0008006" key="3">
    <source>
        <dbReference type="Google" id="ProtNLM"/>
    </source>
</evidence>
<dbReference type="PROSITE" id="PS51257">
    <property type="entry name" value="PROKAR_LIPOPROTEIN"/>
    <property type="match status" value="1"/>
</dbReference>
<comment type="caution">
    <text evidence="1">The sequence shown here is derived from an EMBL/GenBank/DDBJ whole genome shotgun (WGS) entry which is preliminary data.</text>
</comment>
<sequence length="204" mass="21492">MLLRLVAFCLLIQIGSVSCKSKEEDKLSGAEFAALVGLLGSYGQTNQDADTAWGIVAAAGKFRTDMILTYGAAQNTTDTCPGGGQVTITGSFTKPSTDTLVNLQYQFQGCRILLDANVPSFVRSGLTLTSDYTITGTMTESGSYNSSTTNLNYTATNLTVTGSQTNTGYVLGSPATISNSNCEITIHRPAKGLNGTICTRSFAY</sequence>
<dbReference type="EMBL" id="RQGN01000052">
    <property type="protein sequence ID" value="TGM01061.1"/>
    <property type="molecule type" value="Genomic_DNA"/>
</dbReference>
<name>A0A5F2B646_9LEPT</name>
<dbReference type="Proteomes" id="UP000298429">
    <property type="component" value="Unassembled WGS sequence"/>
</dbReference>
<evidence type="ECO:0000313" key="1">
    <source>
        <dbReference type="EMBL" id="TGM01061.1"/>
    </source>
</evidence>
<dbReference type="OrthoDB" id="9884229at2"/>